<evidence type="ECO:0000256" key="4">
    <source>
        <dbReference type="ARBA" id="ARBA00023163"/>
    </source>
</evidence>
<dbReference type="InterPro" id="IPR005119">
    <property type="entry name" value="LysR_subst-bd"/>
</dbReference>
<keyword evidence="3" id="KW-0238">DNA-binding</keyword>
<dbReference type="PRINTS" id="PR00039">
    <property type="entry name" value="HTHLYSR"/>
</dbReference>
<dbReference type="SUPFAM" id="SSF53850">
    <property type="entry name" value="Periplasmic binding protein-like II"/>
    <property type="match status" value="1"/>
</dbReference>
<evidence type="ECO:0000313" key="6">
    <source>
        <dbReference type="EMBL" id="QEX18708.1"/>
    </source>
</evidence>
<dbReference type="OrthoDB" id="9794694at2"/>
<organism evidence="6 7">
    <name type="scientific">Hypericibacter terrae</name>
    <dbReference type="NCBI Taxonomy" id="2602015"/>
    <lineage>
        <taxon>Bacteria</taxon>
        <taxon>Pseudomonadati</taxon>
        <taxon>Pseudomonadota</taxon>
        <taxon>Alphaproteobacteria</taxon>
        <taxon>Rhodospirillales</taxon>
        <taxon>Dongiaceae</taxon>
        <taxon>Hypericibacter</taxon>
    </lineage>
</organism>
<dbReference type="Gene3D" id="1.10.10.10">
    <property type="entry name" value="Winged helix-like DNA-binding domain superfamily/Winged helix DNA-binding domain"/>
    <property type="match status" value="1"/>
</dbReference>
<evidence type="ECO:0000256" key="3">
    <source>
        <dbReference type="ARBA" id="ARBA00023125"/>
    </source>
</evidence>
<dbReference type="Pfam" id="PF00126">
    <property type="entry name" value="HTH_1"/>
    <property type="match status" value="1"/>
</dbReference>
<dbReference type="CDD" id="cd08432">
    <property type="entry name" value="PBP2_GcdR_TrpI_HvrB_AmpR_like"/>
    <property type="match status" value="1"/>
</dbReference>
<dbReference type="PROSITE" id="PS50931">
    <property type="entry name" value="HTH_LYSR"/>
    <property type="match status" value="1"/>
</dbReference>
<dbReference type="RefSeq" id="WP_151178835.1">
    <property type="nucleotide sequence ID" value="NZ_CP042906.1"/>
</dbReference>
<keyword evidence="4" id="KW-0804">Transcription</keyword>
<dbReference type="KEGG" id="htq:FRZ44_40180"/>
<evidence type="ECO:0000313" key="7">
    <source>
        <dbReference type="Proteomes" id="UP000326202"/>
    </source>
</evidence>
<evidence type="ECO:0000256" key="1">
    <source>
        <dbReference type="ARBA" id="ARBA00009437"/>
    </source>
</evidence>
<dbReference type="InterPro" id="IPR058163">
    <property type="entry name" value="LysR-type_TF_proteobact-type"/>
</dbReference>
<name>A0A5J6MMG0_9PROT</name>
<dbReference type="Proteomes" id="UP000326202">
    <property type="component" value="Chromosome"/>
</dbReference>
<sequence length="319" mass="34607">MNETNGESSGRLPPLRGLVTFEMAARLGSFTKAADTLGLTQPAVSHQIRRLEQHLGRPLFRRDHRGIALTEAGAALFVAVQRGLTGIAEAVREIRGTTAQRVVTIAADVALAGLWLVPRLAEIKALLPTVELRIITSQWTQNINEIGADLGVLFGDGAWFGTRAQLLVAEYAFPVCAPSLLKNGKRFTLEELQRLPLLHLEMPGPIKGTSEPWFKWESWFAAAGLPYRPEQPGLSFNNYTLAIQAAIAGQGIALGWRPLVEQVISAGQLVQCADKSCSSARGYHLLLPGRGMPGPEVERLIDWLKMAMAASPPIPARDG</sequence>
<accession>A0A5J6MMG0</accession>
<dbReference type="Pfam" id="PF03466">
    <property type="entry name" value="LysR_substrate"/>
    <property type="match status" value="1"/>
</dbReference>
<protein>
    <submittedName>
        <fullName evidence="6">LysR family transcriptional regulator</fullName>
    </submittedName>
</protein>
<dbReference type="GO" id="GO:0003677">
    <property type="term" value="F:DNA binding"/>
    <property type="evidence" value="ECO:0007669"/>
    <property type="project" value="UniProtKB-KW"/>
</dbReference>
<keyword evidence="2" id="KW-0805">Transcription regulation</keyword>
<reference evidence="6 7" key="1">
    <citation type="submission" date="2019-08" db="EMBL/GenBank/DDBJ databases">
        <title>Hyperibacter terrae gen. nov., sp. nov. and Hyperibacter viscosus sp. nov., two new members in the family Rhodospirillaceae isolated from the rhizosphere of Hypericum perforatum.</title>
        <authorList>
            <person name="Noviana Z."/>
        </authorList>
    </citation>
    <scope>NUCLEOTIDE SEQUENCE [LARGE SCALE GENOMIC DNA]</scope>
    <source>
        <strain evidence="6 7">R5913</strain>
    </source>
</reference>
<dbReference type="Gene3D" id="3.40.190.10">
    <property type="entry name" value="Periplasmic binding protein-like II"/>
    <property type="match status" value="2"/>
</dbReference>
<proteinExistence type="inferred from homology"/>
<evidence type="ECO:0000256" key="2">
    <source>
        <dbReference type="ARBA" id="ARBA00023015"/>
    </source>
</evidence>
<dbReference type="InterPro" id="IPR000847">
    <property type="entry name" value="LysR_HTH_N"/>
</dbReference>
<dbReference type="PANTHER" id="PTHR30537">
    <property type="entry name" value="HTH-TYPE TRANSCRIPTIONAL REGULATOR"/>
    <property type="match status" value="1"/>
</dbReference>
<dbReference type="SUPFAM" id="SSF46785">
    <property type="entry name" value="Winged helix' DNA-binding domain"/>
    <property type="match status" value="1"/>
</dbReference>
<comment type="similarity">
    <text evidence="1">Belongs to the LysR transcriptional regulatory family.</text>
</comment>
<dbReference type="FunFam" id="1.10.10.10:FF:000001">
    <property type="entry name" value="LysR family transcriptional regulator"/>
    <property type="match status" value="1"/>
</dbReference>
<dbReference type="PANTHER" id="PTHR30537:SF5">
    <property type="entry name" value="HTH-TYPE TRANSCRIPTIONAL ACTIVATOR TTDR-RELATED"/>
    <property type="match status" value="1"/>
</dbReference>
<dbReference type="InterPro" id="IPR036388">
    <property type="entry name" value="WH-like_DNA-bd_sf"/>
</dbReference>
<dbReference type="GO" id="GO:0003700">
    <property type="term" value="F:DNA-binding transcription factor activity"/>
    <property type="evidence" value="ECO:0007669"/>
    <property type="project" value="InterPro"/>
</dbReference>
<feature type="domain" description="HTH lysR-type" evidence="5">
    <location>
        <begin position="13"/>
        <end position="70"/>
    </location>
</feature>
<evidence type="ECO:0000259" key="5">
    <source>
        <dbReference type="PROSITE" id="PS50931"/>
    </source>
</evidence>
<keyword evidence="7" id="KW-1185">Reference proteome</keyword>
<dbReference type="AlphaFoldDB" id="A0A5J6MMG0"/>
<dbReference type="EMBL" id="CP042906">
    <property type="protein sequence ID" value="QEX18708.1"/>
    <property type="molecule type" value="Genomic_DNA"/>
</dbReference>
<gene>
    <name evidence="6" type="ORF">FRZ44_40180</name>
</gene>
<dbReference type="InterPro" id="IPR036390">
    <property type="entry name" value="WH_DNA-bd_sf"/>
</dbReference>